<dbReference type="SUPFAM" id="SSF46689">
    <property type="entry name" value="Homeodomain-like"/>
    <property type="match status" value="1"/>
</dbReference>
<dbReference type="OrthoDB" id="2143914at2759"/>
<keyword evidence="4" id="KW-0539">Nucleus</keyword>
<feature type="compositionally biased region" description="Low complexity" evidence="5">
    <location>
        <begin position="119"/>
        <end position="130"/>
    </location>
</feature>
<evidence type="ECO:0000256" key="4">
    <source>
        <dbReference type="ARBA" id="ARBA00023242"/>
    </source>
</evidence>
<dbReference type="GO" id="GO:0003677">
    <property type="term" value="F:DNA binding"/>
    <property type="evidence" value="ECO:0007669"/>
    <property type="project" value="UniProtKB-KW"/>
</dbReference>
<dbReference type="GeneID" id="116192926"/>
<dbReference type="Proteomes" id="UP000515151">
    <property type="component" value="Chromosome 1"/>
</dbReference>
<dbReference type="InterPro" id="IPR017930">
    <property type="entry name" value="Myb_dom"/>
</dbReference>
<reference evidence="11" key="4">
    <citation type="submission" date="2025-04" db="UniProtKB">
        <authorList>
            <consortium name="RefSeq"/>
        </authorList>
    </citation>
    <scope>IDENTIFICATION</scope>
    <source>
        <tissue evidence="11">Leaf</tissue>
    </source>
</reference>
<dbReference type="InterPro" id="IPR001005">
    <property type="entry name" value="SANT/Myb"/>
</dbReference>
<keyword evidence="2" id="KW-0677">Repeat</keyword>
<feature type="region of interest" description="Disordered" evidence="5">
    <location>
        <begin position="112"/>
        <end position="161"/>
    </location>
</feature>
<dbReference type="PROSITE" id="PS51294">
    <property type="entry name" value="HTH_MYB"/>
    <property type="match status" value="2"/>
</dbReference>
<feature type="domain" description="Myb-like" evidence="6">
    <location>
        <begin position="9"/>
        <end position="61"/>
    </location>
</feature>
<evidence type="ECO:0000256" key="3">
    <source>
        <dbReference type="ARBA" id="ARBA00023125"/>
    </source>
</evidence>
<evidence type="ECO:0000313" key="9">
    <source>
        <dbReference type="Proteomes" id="UP000197138"/>
    </source>
</evidence>
<evidence type="ECO:0000256" key="5">
    <source>
        <dbReference type="SAM" id="MobiDB-lite"/>
    </source>
</evidence>
<dbReference type="SMART" id="SM00717">
    <property type="entry name" value="SANT"/>
    <property type="match status" value="2"/>
</dbReference>
<evidence type="ECO:0000259" key="6">
    <source>
        <dbReference type="PROSITE" id="PS50090"/>
    </source>
</evidence>
<evidence type="ECO:0000313" key="11">
    <source>
        <dbReference type="RefSeq" id="XP_031377496.1"/>
    </source>
</evidence>
<evidence type="ECO:0000259" key="7">
    <source>
        <dbReference type="PROSITE" id="PS51294"/>
    </source>
</evidence>
<dbReference type="FunFam" id="1.10.10.60:FF:000001">
    <property type="entry name" value="MYB-related transcription factor"/>
    <property type="match status" value="1"/>
</dbReference>
<feature type="domain" description="HTH myb-type" evidence="7">
    <location>
        <begin position="9"/>
        <end position="61"/>
    </location>
</feature>
<evidence type="ECO:0000313" key="10">
    <source>
        <dbReference type="Proteomes" id="UP000515151"/>
    </source>
</evidence>
<dbReference type="InterPro" id="IPR009057">
    <property type="entry name" value="Homeodomain-like_sf"/>
</dbReference>
<dbReference type="PANTHER" id="PTHR47999:SF86">
    <property type="entry name" value="MYB-RELATED PROTEIN MYB4-LIKE"/>
    <property type="match status" value="1"/>
</dbReference>
<sequence>MGRSPCCSKEGLNRGAWTAMEDKILTAYIRAHGEGKWRNLPKRAGLKRCGKSCRLRWLNYLRPDIKRGNISRDEEELIIRLHNLLGNRWSLIAGRLPGRTDNEIKNYWNTTLGKKAKPSAHSPTSPSSPKGKARSLVSPYHPTEPPASTPAAKATRPQAVRAQATRCTMAADLVTSNTNPPFDVRHRVDPNSQNERCIDQYAQDLEIPRIHHITDRQDVQENCSTDFDFSNFGCGDDRVQASNDDGGEKGNYFGNYYNSHMSMELAILEDWAGKSGDVDDTGVSVEVVKDTFDIESLTFLFDSEQWTCP</sequence>
<evidence type="ECO:0000313" key="8">
    <source>
        <dbReference type="EMBL" id="OWM63320.1"/>
    </source>
</evidence>
<keyword evidence="3" id="KW-0238">DNA-binding</keyword>
<dbReference type="Proteomes" id="UP000197138">
    <property type="component" value="Unassembled WGS sequence"/>
</dbReference>
<dbReference type="AlphaFoldDB" id="A0A218VTA6"/>
<comment type="subcellular location">
    <subcellularLocation>
        <location evidence="1">Nucleus</location>
    </subcellularLocation>
</comment>
<proteinExistence type="predicted"/>
<name>A0A218VTA6_PUNGR</name>
<dbReference type="EMBL" id="MTKT01006103">
    <property type="protein sequence ID" value="OWM63320.1"/>
    <property type="molecule type" value="Genomic_DNA"/>
</dbReference>
<dbReference type="CDD" id="cd00167">
    <property type="entry name" value="SANT"/>
    <property type="match status" value="2"/>
</dbReference>
<dbReference type="RefSeq" id="XP_031377496.1">
    <property type="nucleotide sequence ID" value="XM_031521636.1"/>
</dbReference>
<feature type="domain" description="Myb-like" evidence="6">
    <location>
        <begin position="62"/>
        <end position="112"/>
    </location>
</feature>
<dbReference type="GO" id="GO:0005634">
    <property type="term" value="C:nucleus"/>
    <property type="evidence" value="ECO:0007669"/>
    <property type="project" value="UniProtKB-SubCell"/>
</dbReference>
<feature type="domain" description="HTH myb-type" evidence="7">
    <location>
        <begin position="62"/>
        <end position="116"/>
    </location>
</feature>
<dbReference type="Gene3D" id="1.10.10.60">
    <property type="entry name" value="Homeodomain-like"/>
    <property type="match status" value="2"/>
</dbReference>
<gene>
    <name evidence="11" type="primary">LOC116192926</name>
    <name evidence="8" type="ORF">CDL15_Pgr022065</name>
</gene>
<evidence type="ECO:0000256" key="2">
    <source>
        <dbReference type="ARBA" id="ARBA00022737"/>
    </source>
</evidence>
<reference evidence="9" key="1">
    <citation type="journal article" date="2017" name="Plant J.">
        <title>The pomegranate (Punica granatum L.) genome and the genomics of punicalagin biosynthesis.</title>
        <authorList>
            <person name="Qin G."/>
            <person name="Xu C."/>
            <person name="Ming R."/>
            <person name="Tang H."/>
            <person name="Guyot R."/>
            <person name="Kramer E.M."/>
            <person name="Hu Y."/>
            <person name="Yi X."/>
            <person name="Qi Y."/>
            <person name="Xu X."/>
            <person name="Gao Z."/>
            <person name="Pan H."/>
            <person name="Jian J."/>
            <person name="Tian Y."/>
            <person name="Yue Z."/>
            <person name="Xu Y."/>
        </authorList>
    </citation>
    <scope>NUCLEOTIDE SEQUENCE [LARGE SCALE GENOMIC DNA]</scope>
    <source>
        <strain evidence="9">cv. Dabenzi</strain>
    </source>
</reference>
<reference evidence="10" key="3">
    <citation type="journal article" date="2020" name="Plant Biotechnol. J.">
        <title>The pomegranate (Punica granatum L.) draft genome dissects genetic divergence between soft- and hard-seeded cultivars.</title>
        <authorList>
            <person name="Luo X."/>
            <person name="Li H."/>
            <person name="Wu Z."/>
            <person name="Yao W."/>
            <person name="Zhao P."/>
            <person name="Cao D."/>
            <person name="Yu H."/>
            <person name="Li K."/>
            <person name="Poudel K."/>
            <person name="Zhao D."/>
            <person name="Zhang F."/>
            <person name="Xia X."/>
            <person name="Chen L."/>
            <person name="Wang Q."/>
            <person name="Jing D."/>
            <person name="Cao S."/>
        </authorList>
    </citation>
    <scope>NUCLEOTIDE SEQUENCE [LARGE SCALE GENOMIC DNA]</scope>
</reference>
<reference evidence="8" key="2">
    <citation type="submission" date="2017-06" db="EMBL/GenBank/DDBJ databases">
        <title>The pomegranate genome and the genomics of punicalagin biosynthesis.</title>
        <authorList>
            <person name="Xu C."/>
        </authorList>
    </citation>
    <scope>NUCLEOTIDE SEQUENCE [LARGE SCALE GENOMIC DNA]</scope>
    <source>
        <tissue evidence="8">Fresh leaf</tissue>
    </source>
</reference>
<dbReference type="Pfam" id="PF00249">
    <property type="entry name" value="Myb_DNA-binding"/>
    <property type="match status" value="2"/>
</dbReference>
<organism evidence="8 9">
    <name type="scientific">Punica granatum</name>
    <name type="common">Pomegranate</name>
    <dbReference type="NCBI Taxonomy" id="22663"/>
    <lineage>
        <taxon>Eukaryota</taxon>
        <taxon>Viridiplantae</taxon>
        <taxon>Streptophyta</taxon>
        <taxon>Embryophyta</taxon>
        <taxon>Tracheophyta</taxon>
        <taxon>Spermatophyta</taxon>
        <taxon>Magnoliopsida</taxon>
        <taxon>eudicotyledons</taxon>
        <taxon>Gunneridae</taxon>
        <taxon>Pentapetalae</taxon>
        <taxon>rosids</taxon>
        <taxon>malvids</taxon>
        <taxon>Myrtales</taxon>
        <taxon>Lythraceae</taxon>
        <taxon>Punica</taxon>
    </lineage>
</organism>
<keyword evidence="10" id="KW-1185">Reference proteome</keyword>
<evidence type="ECO:0000256" key="1">
    <source>
        <dbReference type="ARBA" id="ARBA00004123"/>
    </source>
</evidence>
<protein>
    <submittedName>
        <fullName evidence="11">Transcription factor MYB1-like</fullName>
    </submittedName>
</protein>
<dbReference type="PROSITE" id="PS50090">
    <property type="entry name" value="MYB_LIKE"/>
    <property type="match status" value="2"/>
</dbReference>
<dbReference type="InterPro" id="IPR015495">
    <property type="entry name" value="Myb_TF_plants"/>
</dbReference>
<accession>A0A218VTA6</accession>
<dbReference type="PANTHER" id="PTHR47999">
    <property type="entry name" value="TRANSCRIPTION FACTOR MYB8-RELATED-RELATED"/>
    <property type="match status" value="1"/>
</dbReference>